<protein>
    <submittedName>
        <fullName evidence="2">Uncharacterized protein</fullName>
    </submittedName>
</protein>
<dbReference type="EMBL" id="AHMO02000008">
    <property type="protein sequence ID" value="EQA43880.1"/>
    <property type="molecule type" value="Genomic_DNA"/>
</dbReference>
<keyword evidence="1" id="KW-1133">Transmembrane helix</keyword>
<comment type="caution">
    <text evidence="2">The sequence shown here is derived from an EMBL/GenBank/DDBJ whole genome shotgun (WGS) entry which is preliminary data.</text>
</comment>
<accession>T0EYE7</accession>
<evidence type="ECO:0000313" key="3">
    <source>
        <dbReference type="Proteomes" id="UP000015454"/>
    </source>
</evidence>
<proteinExistence type="predicted"/>
<feature type="transmembrane region" description="Helical" evidence="1">
    <location>
        <begin position="25"/>
        <end position="44"/>
    </location>
</feature>
<dbReference type="STRING" id="1049789.LEP1GSC050_3960"/>
<dbReference type="OrthoDB" id="871140at2"/>
<reference evidence="2" key="1">
    <citation type="submission" date="2013-05" db="EMBL/GenBank/DDBJ databases">
        <authorList>
            <person name="Harkins D.M."/>
            <person name="Durkin A.S."/>
            <person name="Brinkac L.M."/>
            <person name="Haft D.H."/>
            <person name="Selengut J.D."/>
            <person name="Sanka R."/>
            <person name="DePew J."/>
            <person name="Purushe J."/>
            <person name="Hartskeerl R.A."/>
            <person name="Ahmed A."/>
            <person name="van der Linden H."/>
            <person name="Goris M.G.A."/>
            <person name="Vinetz J.M."/>
            <person name="Sutton G.G."/>
            <person name="Nierman W.C."/>
            <person name="Fouts D.E."/>
        </authorList>
    </citation>
    <scope>NUCLEOTIDE SEQUENCE [LARGE SCALE GENOMIC DNA]</scope>
    <source>
        <strain evidence="2">5399</strain>
    </source>
</reference>
<evidence type="ECO:0000256" key="1">
    <source>
        <dbReference type="SAM" id="Phobius"/>
    </source>
</evidence>
<name>T0EYE7_9LEPT</name>
<evidence type="ECO:0000313" key="2">
    <source>
        <dbReference type="EMBL" id="EQA43880.1"/>
    </source>
</evidence>
<dbReference type="AlphaFoldDB" id="T0EYE7"/>
<keyword evidence="3" id="KW-1185">Reference proteome</keyword>
<dbReference type="Proteomes" id="UP000015454">
    <property type="component" value="Unassembled WGS sequence"/>
</dbReference>
<keyword evidence="1" id="KW-0472">Membrane</keyword>
<organism evidence="2 3">
    <name type="scientific">Leptospira broomii serovar Hurstbridge str. 5399</name>
    <dbReference type="NCBI Taxonomy" id="1049789"/>
    <lineage>
        <taxon>Bacteria</taxon>
        <taxon>Pseudomonadati</taxon>
        <taxon>Spirochaetota</taxon>
        <taxon>Spirochaetia</taxon>
        <taxon>Leptospirales</taxon>
        <taxon>Leptospiraceae</taxon>
        <taxon>Leptospira</taxon>
    </lineage>
</organism>
<keyword evidence="1" id="KW-0812">Transmembrane</keyword>
<gene>
    <name evidence="2" type="ORF">LEP1GSC050_3960</name>
</gene>
<sequence>MQYDAYLAGDPQAFEDFLGDTILDWKVIIILIAGFAVGVLYGLWVKKRNPKS</sequence>